<evidence type="ECO:0000259" key="4">
    <source>
        <dbReference type="Pfam" id="PF00501"/>
    </source>
</evidence>
<dbReference type="InterPro" id="IPR042099">
    <property type="entry name" value="ANL_N_sf"/>
</dbReference>
<sequence>MKPTLRKRKAEQQPAAPPLRRPKPSTKHKGTGDPGDPPRGKRLLPSVVDDIAKHAPDTVFASTGRSSGTFEDFTYAQLANAVDRTAQWLQSQASSQLQLRSTMAYLGPSDLRYIALILAALKVGIVMFLPSPHNPVEAQKELLRATSSQVLVCSKDFGQTGADVIADSEVPIAILPELAELFDDARIEHMPYEKKYAREKDQPFVILHTSGTTGTPKLVPLSHAYYAYEDLSQGQEYAGSITSAPFTAKPRCLTTAPMWHAGGIFFGLLKPILNQVVPVLPPLGLPITAEVADTCLKTGKIDILQAAPSLLADMSADARYVPSLKGLKHIIMSSGPMGNNDGDKLLSINANTLHFFGATETDLLPLSPLENPTTDWQYHHFHPLSGATFRKISVDMYELIIKQVPNAVQPYFSCNPKGKEFSTKDVFSPHPTKSNLWTFDCRLDDIITFSTGEKMNPTTFEAAISGPGTFTLIVGQGRKQPALLVCMVRSPASAWLDSMWPRIEAANA</sequence>
<dbReference type="Pfam" id="PF00501">
    <property type="entry name" value="AMP-binding"/>
    <property type="match status" value="1"/>
</dbReference>
<dbReference type="AlphaFoldDB" id="N1PFQ5"/>
<name>N1PFQ5_DOTSN</name>
<feature type="non-terminal residue" evidence="5">
    <location>
        <position position="508"/>
    </location>
</feature>
<feature type="compositionally biased region" description="Basic residues" evidence="3">
    <location>
        <begin position="20"/>
        <end position="29"/>
    </location>
</feature>
<dbReference type="PROSITE" id="PS00455">
    <property type="entry name" value="AMP_BINDING"/>
    <property type="match status" value="1"/>
</dbReference>
<organism evidence="5 6">
    <name type="scientific">Dothistroma septosporum (strain NZE10 / CBS 128990)</name>
    <name type="common">Red band needle blight fungus</name>
    <name type="synonym">Mycosphaerella pini</name>
    <dbReference type="NCBI Taxonomy" id="675120"/>
    <lineage>
        <taxon>Eukaryota</taxon>
        <taxon>Fungi</taxon>
        <taxon>Dikarya</taxon>
        <taxon>Ascomycota</taxon>
        <taxon>Pezizomycotina</taxon>
        <taxon>Dothideomycetes</taxon>
        <taxon>Dothideomycetidae</taxon>
        <taxon>Mycosphaerellales</taxon>
        <taxon>Mycosphaerellaceae</taxon>
        <taxon>Dothistroma</taxon>
    </lineage>
</organism>
<dbReference type="OrthoDB" id="3636956at2759"/>
<dbReference type="eggNOG" id="KOG1178">
    <property type="taxonomic scope" value="Eukaryota"/>
</dbReference>
<dbReference type="PANTHER" id="PTHR43439">
    <property type="entry name" value="PHENYLACETATE-COENZYME A LIGASE"/>
    <property type="match status" value="1"/>
</dbReference>
<dbReference type="InterPro" id="IPR051414">
    <property type="entry name" value="Adenylate-forming_Reductase"/>
</dbReference>
<dbReference type="Gene3D" id="3.40.50.12780">
    <property type="entry name" value="N-terminal domain of ligase-like"/>
    <property type="match status" value="1"/>
</dbReference>
<proteinExistence type="predicted"/>
<dbReference type="EMBL" id="KB446543">
    <property type="protein sequence ID" value="EME40944.1"/>
    <property type="molecule type" value="Genomic_DNA"/>
</dbReference>
<keyword evidence="2" id="KW-0597">Phosphoprotein</keyword>
<evidence type="ECO:0000256" key="1">
    <source>
        <dbReference type="ARBA" id="ARBA00022450"/>
    </source>
</evidence>
<evidence type="ECO:0000313" key="6">
    <source>
        <dbReference type="Proteomes" id="UP000016933"/>
    </source>
</evidence>
<dbReference type="HOGENOM" id="CLU_002220_3_1_1"/>
<reference evidence="5 6" key="2">
    <citation type="journal article" date="2012" name="PLoS Pathog.">
        <title>Diverse lifestyles and strategies of plant pathogenesis encoded in the genomes of eighteen Dothideomycetes fungi.</title>
        <authorList>
            <person name="Ohm R.A."/>
            <person name="Feau N."/>
            <person name="Henrissat B."/>
            <person name="Schoch C.L."/>
            <person name="Horwitz B.A."/>
            <person name="Barry K.W."/>
            <person name="Condon B.J."/>
            <person name="Copeland A.C."/>
            <person name="Dhillon B."/>
            <person name="Glaser F."/>
            <person name="Hesse C.N."/>
            <person name="Kosti I."/>
            <person name="LaButti K."/>
            <person name="Lindquist E.A."/>
            <person name="Lucas S."/>
            <person name="Salamov A.A."/>
            <person name="Bradshaw R.E."/>
            <person name="Ciuffetti L."/>
            <person name="Hamelin R.C."/>
            <person name="Kema G.H.J."/>
            <person name="Lawrence C."/>
            <person name="Scott J.A."/>
            <person name="Spatafora J.W."/>
            <person name="Turgeon B.G."/>
            <person name="de Wit P.J.G.M."/>
            <person name="Zhong S."/>
            <person name="Goodwin S.B."/>
            <person name="Grigoriev I.V."/>
        </authorList>
    </citation>
    <scope>NUCLEOTIDE SEQUENCE [LARGE SCALE GENOMIC DNA]</scope>
    <source>
        <strain evidence="6">NZE10 / CBS 128990</strain>
    </source>
</reference>
<dbReference type="Proteomes" id="UP000016933">
    <property type="component" value="Unassembled WGS sequence"/>
</dbReference>
<dbReference type="Pfam" id="PF23562">
    <property type="entry name" value="AMP-binding_C_3"/>
    <property type="match status" value="1"/>
</dbReference>
<dbReference type="STRING" id="675120.N1PFQ5"/>
<reference evidence="6" key="1">
    <citation type="journal article" date="2012" name="PLoS Genet.">
        <title>The genomes of the fungal plant pathogens Cladosporium fulvum and Dothistroma septosporum reveal adaptation to different hosts and lifestyles but also signatures of common ancestry.</title>
        <authorList>
            <person name="de Wit P.J.G.M."/>
            <person name="van der Burgt A."/>
            <person name="Oekmen B."/>
            <person name="Stergiopoulos I."/>
            <person name="Abd-Elsalam K.A."/>
            <person name="Aerts A.L."/>
            <person name="Bahkali A.H."/>
            <person name="Beenen H.G."/>
            <person name="Chettri P."/>
            <person name="Cox M.P."/>
            <person name="Datema E."/>
            <person name="de Vries R.P."/>
            <person name="Dhillon B."/>
            <person name="Ganley A.R."/>
            <person name="Griffiths S.A."/>
            <person name="Guo Y."/>
            <person name="Hamelin R.C."/>
            <person name="Henrissat B."/>
            <person name="Kabir M.S."/>
            <person name="Jashni M.K."/>
            <person name="Kema G."/>
            <person name="Klaubauf S."/>
            <person name="Lapidus A."/>
            <person name="Levasseur A."/>
            <person name="Lindquist E."/>
            <person name="Mehrabi R."/>
            <person name="Ohm R.A."/>
            <person name="Owen T.J."/>
            <person name="Salamov A."/>
            <person name="Schwelm A."/>
            <person name="Schijlen E."/>
            <person name="Sun H."/>
            <person name="van den Burg H.A."/>
            <person name="van Ham R.C.H.J."/>
            <person name="Zhang S."/>
            <person name="Goodwin S.B."/>
            <person name="Grigoriev I.V."/>
            <person name="Collemare J."/>
            <person name="Bradshaw R.E."/>
        </authorList>
    </citation>
    <scope>NUCLEOTIDE SEQUENCE [LARGE SCALE GENOMIC DNA]</scope>
    <source>
        <strain evidence="6">NZE10 / CBS 128990</strain>
    </source>
</reference>
<keyword evidence="1" id="KW-0596">Phosphopantetheine</keyword>
<feature type="region of interest" description="Disordered" evidence="3">
    <location>
        <begin position="1"/>
        <end position="43"/>
    </location>
</feature>
<dbReference type="InterPro" id="IPR020845">
    <property type="entry name" value="AMP-binding_CS"/>
</dbReference>
<dbReference type="SUPFAM" id="SSF56801">
    <property type="entry name" value="Acetyl-CoA synthetase-like"/>
    <property type="match status" value="1"/>
</dbReference>
<protein>
    <recommendedName>
        <fullName evidence="4">AMP-dependent synthetase/ligase domain-containing protein</fullName>
    </recommendedName>
</protein>
<feature type="domain" description="AMP-dependent synthetase/ligase" evidence="4">
    <location>
        <begin position="52"/>
        <end position="361"/>
    </location>
</feature>
<dbReference type="PANTHER" id="PTHR43439:SF2">
    <property type="entry name" value="ENZYME, PUTATIVE (JCVI)-RELATED"/>
    <property type="match status" value="1"/>
</dbReference>
<keyword evidence="6" id="KW-1185">Reference proteome</keyword>
<accession>N1PFQ5</accession>
<gene>
    <name evidence="5" type="ORF">DOTSEDRAFT_137074</name>
</gene>
<dbReference type="OMA" id="DYVYLAH"/>
<evidence type="ECO:0000256" key="2">
    <source>
        <dbReference type="ARBA" id="ARBA00022553"/>
    </source>
</evidence>
<evidence type="ECO:0000313" key="5">
    <source>
        <dbReference type="EMBL" id="EME40944.1"/>
    </source>
</evidence>
<dbReference type="InterPro" id="IPR000873">
    <property type="entry name" value="AMP-dep_synth/lig_dom"/>
</dbReference>
<evidence type="ECO:0000256" key="3">
    <source>
        <dbReference type="SAM" id="MobiDB-lite"/>
    </source>
</evidence>